<dbReference type="GO" id="GO:0031267">
    <property type="term" value="F:small GTPase binding"/>
    <property type="evidence" value="ECO:0007669"/>
    <property type="project" value="InterPro"/>
</dbReference>
<dbReference type="FunFam" id="1.20.58.2220:FF:000006">
    <property type="entry name" value="Cytokinesis protein sepA"/>
    <property type="match status" value="1"/>
</dbReference>
<feature type="region of interest" description="Disordered" evidence="6">
    <location>
        <begin position="1215"/>
        <end position="1325"/>
    </location>
</feature>
<feature type="region of interest" description="Disordered" evidence="6">
    <location>
        <begin position="2122"/>
        <end position="2246"/>
    </location>
</feature>
<feature type="region of interest" description="Disordered" evidence="6">
    <location>
        <begin position="720"/>
        <end position="788"/>
    </location>
</feature>
<dbReference type="InterPro" id="IPR042201">
    <property type="entry name" value="FH2_Formin_sf"/>
</dbReference>
<evidence type="ECO:0000256" key="3">
    <source>
        <dbReference type="ARBA" id="ARBA00023054"/>
    </source>
</evidence>
<dbReference type="InterPro" id="IPR010473">
    <property type="entry name" value="GTPase-bd"/>
</dbReference>
<evidence type="ECO:0000313" key="10">
    <source>
        <dbReference type="Proteomes" id="UP000663131"/>
    </source>
</evidence>
<feature type="compositionally biased region" description="Basic and acidic residues" evidence="6">
    <location>
        <begin position="2210"/>
        <end position="2220"/>
    </location>
</feature>
<reference evidence="9" key="1">
    <citation type="submission" date="2020-10" db="EMBL/GenBank/DDBJ databases">
        <authorList>
            <person name="Palmer J.M."/>
        </authorList>
    </citation>
    <scope>NUCLEOTIDE SEQUENCE</scope>
    <source>
        <strain evidence="9">UCD 2041</strain>
    </source>
</reference>
<dbReference type="Pfam" id="PF06367">
    <property type="entry name" value="Drf_FH3"/>
    <property type="match status" value="1"/>
</dbReference>
<feature type="compositionally biased region" description="Low complexity" evidence="6">
    <location>
        <begin position="1648"/>
        <end position="1658"/>
    </location>
</feature>
<evidence type="ECO:0000256" key="5">
    <source>
        <dbReference type="SAM" id="Coils"/>
    </source>
</evidence>
<feature type="region of interest" description="Disordered" evidence="6">
    <location>
        <begin position="158"/>
        <end position="205"/>
    </location>
</feature>
<gene>
    <name evidence="9" type="ORF">BRETT_000401</name>
</gene>
<feature type="compositionally biased region" description="Pro residues" evidence="6">
    <location>
        <begin position="1659"/>
        <end position="1668"/>
    </location>
</feature>
<dbReference type="GeneID" id="64572326"/>
<feature type="compositionally biased region" description="Pro residues" evidence="6">
    <location>
        <begin position="1634"/>
        <end position="1647"/>
    </location>
</feature>
<feature type="compositionally biased region" description="Polar residues" evidence="6">
    <location>
        <begin position="1415"/>
        <end position="1425"/>
    </location>
</feature>
<organism evidence="9 10">
    <name type="scientific">Dekkera bruxellensis</name>
    <name type="common">Brettanomyces custersii</name>
    <dbReference type="NCBI Taxonomy" id="5007"/>
    <lineage>
        <taxon>Eukaryota</taxon>
        <taxon>Fungi</taxon>
        <taxon>Dikarya</taxon>
        <taxon>Ascomycota</taxon>
        <taxon>Saccharomycotina</taxon>
        <taxon>Pichiomycetes</taxon>
        <taxon>Pichiales</taxon>
        <taxon>Pichiaceae</taxon>
        <taxon>Brettanomyces</taxon>
    </lineage>
</organism>
<feature type="coiled-coil region" evidence="5">
    <location>
        <begin position="620"/>
        <end position="690"/>
    </location>
</feature>
<comment type="similarity">
    <text evidence="4">Belongs to the formin homology family. BNI1 subfamily.</text>
</comment>
<feature type="region of interest" description="Disordered" evidence="6">
    <location>
        <begin position="1483"/>
        <end position="1502"/>
    </location>
</feature>
<evidence type="ECO:0008006" key="11">
    <source>
        <dbReference type="Google" id="ProtNLM"/>
    </source>
</evidence>
<feature type="compositionally biased region" description="Basic and acidic residues" evidence="6">
    <location>
        <begin position="2123"/>
        <end position="2148"/>
    </location>
</feature>
<feature type="compositionally biased region" description="Low complexity" evidence="6">
    <location>
        <begin position="2224"/>
        <end position="2241"/>
    </location>
</feature>
<dbReference type="GO" id="GO:0000142">
    <property type="term" value="C:cellular bud neck contractile ring"/>
    <property type="evidence" value="ECO:0007669"/>
    <property type="project" value="UniProtKB-ARBA"/>
</dbReference>
<dbReference type="SMART" id="SM00498">
    <property type="entry name" value="FH2"/>
    <property type="match status" value="1"/>
</dbReference>
<dbReference type="InterPro" id="IPR016024">
    <property type="entry name" value="ARM-type_fold"/>
</dbReference>
<dbReference type="RefSeq" id="XP_041137183.1">
    <property type="nucleotide sequence ID" value="XM_041278969.1"/>
</dbReference>
<dbReference type="OrthoDB" id="1104827at2759"/>
<dbReference type="PROSITE" id="PS51232">
    <property type="entry name" value="GBD_FH3"/>
    <property type="match status" value="1"/>
</dbReference>
<dbReference type="SUPFAM" id="SSF48371">
    <property type="entry name" value="ARM repeat"/>
    <property type="match status" value="1"/>
</dbReference>
<feature type="compositionally biased region" description="Low complexity" evidence="6">
    <location>
        <begin position="175"/>
        <end position="186"/>
    </location>
</feature>
<evidence type="ECO:0000259" key="7">
    <source>
        <dbReference type="PROSITE" id="PS51232"/>
    </source>
</evidence>
<feature type="compositionally biased region" description="Polar residues" evidence="6">
    <location>
        <begin position="1140"/>
        <end position="1168"/>
    </location>
</feature>
<dbReference type="PROSITE" id="PS51444">
    <property type="entry name" value="FH2"/>
    <property type="match status" value="1"/>
</dbReference>
<dbReference type="GO" id="GO:0051017">
    <property type="term" value="P:actin filament bundle assembly"/>
    <property type="evidence" value="ECO:0007669"/>
    <property type="project" value="TreeGrafter"/>
</dbReference>
<dbReference type="GO" id="GO:1903475">
    <property type="term" value="P:mitotic actomyosin contractile ring assembly"/>
    <property type="evidence" value="ECO:0007669"/>
    <property type="project" value="TreeGrafter"/>
</dbReference>
<dbReference type="Gene3D" id="1.25.10.10">
    <property type="entry name" value="Leucine-rich Repeat Variant"/>
    <property type="match status" value="1"/>
</dbReference>
<dbReference type="Gene3D" id="6.10.30.50">
    <property type="match status" value="1"/>
</dbReference>
<feature type="region of interest" description="Disordered" evidence="6">
    <location>
        <begin position="1589"/>
        <end position="1706"/>
    </location>
</feature>
<dbReference type="InterPro" id="IPR010472">
    <property type="entry name" value="FH3_dom"/>
</dbReference>
<feature type="compositionally biased region" description="Polar residues" evidence="6">
    <location>
        <begin position="2263"/>
        <end position="2299"/>
    </location>
</feature>
<dbReference type="SUPFAM" id="SSF101447">
    <property type="entry name" value="Formin homology 2 domain (FH2 domain)"/>
    <property type="match status" value="1"/>
</dbReference>
<comment type="subcellular location">
    <subcellularLocation>
        <location evidence="1">Bud neck</location>
    </subcellularLocation>
    <subcellularLocation>
        <location evidence="2">Cell septum</location>
    </subcellularLocation>
</comment>
<feature type="compositionally biased region" description="Basic residues" evidence="6">
    <location>
        <begin position="1051"/>
        <end position="1061"/>
    </location>
</feature>
<dbReference type="Proteomes" id="UP000663131">
    <property type="component" value="Chromosome 8"/>
</dbReference>
<dbReference type="Gene3D" id="1.10.238.150">
    <property type="entry name" value="Formin, FH3 diaphanous domain"/>
    <property type="match status" value="1"/>
</dbReference>
<dbReference type="InterPro" id="IPR014768">
    <property type="entry name" value="GBD/FH3_dom"/>
</dbReference>
<evidence type="ECO:0000256" key="4">
    <source>
        <dbReference type="ARBA" id="ARBA00037935"/>
    </source>
</evidence>
<feature type="compositionally biased region" description="Pro residues" evidence="6">
    <location>
        <begin position="1683"/>
        <end position="1705"/>
    </location>
</feature>
<dbReference type="Pfam" id="PF02181">
    <property type="entry name" value="FH2"/>
    <property type="match status" value="1"/>
</dbReference>
<feature type="compositionally biased region" description="Low complexity" evidence="6">
    <location>
        <begin position="1669"/>
        <end position="1682"/>
    </location>
</feature>
<dbReference type="GO" id="GO:0043332">
    <property type="term" value="C:mating projection tip"/>
    <property type="evidence" value="ECO:0007669"/>
    <property type="project" value="TreeGrafter"/>
</dbReference>
<dbReference type="GO" id="GO:0001411">
    <property type="term" value="C:hyphal tip"/>
    <property type="evidence" value="ECO:0007669"/>
    <property type="project" value="UniProtKB-ARBA"/>
</dbReference>
<dbReference type="InterPro" id="IPR015425">
    <property type="entry name" value="FH2_Formin"/>
</dbReference>
<name>A0A871RF19_DEKBR</name>
<feature type="compositionally biased region" description="Low complexity" evidence="6">
    <location>
        <begin position="1186"/>
        <end position="1197"/>
    </location>
</feature>
<dbReference type="GO" id="GO:0000920">
    <property type="term" value="P:septum digestion after cytokinesis"/>
    <property type="evidence" value="ECO:0007669"/>
    <property type="project" value="UniProtKB-ARBA"/>
</dbReference>
<dbReference type="InterPro" id="IPR051661">
    <property type="entry name" value="Actin_filament_regulator"/>
</dbReference>
<dbReference type="EMBL" id="CP063136">
    <property type="protein sequence ID" value="QOU20690.1"/>
    <property type="molecule type" value="Genomic_DNA"/>
</dbReference>
<evidence type="ECO:0000256" key="1">
    <source>
        <dbReference type="ARBA" id="ARBA00004266"/>
    </source>
</evidence>
<dbReference type="SMART" id="SM01139">
    <property type="entry name" value="Drf_FH3"/>
    <property type="match status" value="1"/>
</dbReference>
<feature type="region of interest" description="Disordered" evidence="6">
    <location>
        <begin position="1378"/>
        <end position="1454"/>
    </location>
</feature>
<dbReference type="SMART" id="SM01140">
    <property type="entry name" value="Drf_GBD"/>
    <property type="match status" value="1"/>
</dbReference>
<evidence type="ECO:0000313" key="9">
    <source>
        <dbReference type="EMBL" id="QOU20690.1"/>
    </source>
</evidence>
<feature type="compositionally biased region" description="Polar residues" evidence="6">
    <location>
        <begin position="1294"/>
        <end position="1305"/>
    </location>
</feature>
<feature type="compositionally biased region" description="Basic residues" evidence="6">
    <location>
        <begin position="1100"/>
        <end position="1121"/>
    </location>
</feature>
<feature type="compositionally biased region" description="Low complexity" evidence="6">
    <location>
        <begin position="21"/>
        <end position="48"/>
    </location>
</feature>
<feature type="region of interest" description="Disordered" evidence="6">
    <location>
        <begin position="893"/>
        <end position="919"/>
    </location>
</feature>
<keyword evidence="3 5" id="KW-0175">Coiled coil</keyword>
<feature type="region of interest" description="Disordered" evidence="6">
    <location>
        <begin position="1044"/>
        <end position="1121"/>
    </location>
</feature>
<dbReference type="KEGG" id="bbrx:BRETT_000401"/>
<protein>
    <recommendedName>
        <fullName evidence="11">FH2 domain-containing protein</fullName>
    </recommendedName>
</protein>
<reference evidence="9" key="2">
    <citation type="journal article" name="BMC Genomics">
        <title>New genome assemblies reveal patterns of domestication and adaptation across Brettanomyces (Dekkera) species.</title>
        <authorList>
            <person name="Roach M.J."/>
            <person name="Borneman A.R."/>
        </authorList>
    </citation>
    <scope>NUCLEOTIDE SEQUENCE</scope>
    <source>
        <strain evidence="9">UCD 2041</strain>
    </source>
</reference>
<dbReference type="GO" id="GO:0030428">
    <property type="term" value="C:cell septum"/>
    <property type="evidence" value="ECO:0007669"/>
    <property type="project" value="UniProtKB-SubCell"/>
</dbReference>
<feature type="compositionally biased region" description="Basic and acidic residues" evidence="6">
    <location>
        <begin position="1589"/>
        <end position="1632"/>
    </location>
</feature>
<feature type="compositionally biased region" description="Low complexity" evidence="6">
    <location>
        <begin position="724"/>
        <end position="752"/>
    </location>
</feature>
<feature type="region of interest" description="Disordered" evidence="6">
    <location>
        <begin position="1"/>
        <end position="63"/>
    </location>
</feature>
<feature type="region of interest" description="Disordered" evidence="6">
    <location>
        <begin position="2259"/>
        <end position="2318"/>
    </location>
</feature>
<accession>A0A871RF19</accession>
<dbReference type="Gene3D" id="1.20.58.2220">
    <property type="entry name" value="Formin, FH2 domain"/>
    <property type="match status" value="1"/>
</dbReference>
<feature type="compositionally biased region" description="Basic and acidic residues" evidence="6">
    <location>
        <begin position="1389"/>
        <end position="1411"/>
    </location>
</feature>
<dbReference type="Pfam" id="PF06371">
    <property type="entry name" value="Drf_GBD"/>
    <property type="match status" value="1"/>
</dbReference>
<sequence>MKSSRESLMDSLRGVRRTSRAKASTRTGSISSASSAVSSPQRTSFFSRSRSREVSQDAESMDEALQGVGSARSSVYTLPSEHARKLAGTGFKKSHRHTISDEFHMEPPDSTEQIERMFNEVMATRDFGNLPEKARRQMENYSPDRKWMLIRQHKLAEFKKEKMREQEQQRDTKRASSSRLSTVSASGMIRRSKGPGAGPKKQQSEPNFYVEQLISNEITLEQLKELDICLSSEEIAWTRRFLEQEGALCLCNVLNNLYKTYPLIPSGGGVDPEARERDQKSLPVAKKLFTNISEDYDCVLEKEMRLFRCIKVIADLSVGIEYLKKSGIFIQAIFGGLFSCKPQVRKWATDIIVYFYHKTDYGATIYRMMHEGLSINVHYRFLKALYARPDNSGGLDDRSRYILANGDAVKRFEVWIWGVGRLFSGRGRMGSKVGVYPEFRYSGTVSDGFLVEYALSTLLLMNTLVQRSQSLAERIQVRREFAGAGMKEAFESFRKLQSTDVDHSLASMEQAEQADQVELRQMEEFKNSNIDFNDPVSLFEAMWRKSRHTEAGRHLMSMMQTLFVSQSGSLTKADPASVQRSFKLVDNFVNNITLASGDDSTDMNISLNKLLSSYQSEEVARRAMAEAADVKKRLEQVEAEKANALQQLNEGSEGVIQQMKKEVSERDMLMRRLRQKVDERDKEVSELKWKRILDKHQQEMEMREMLLLLHSYQVQGRRGTALEASNSSSGSSGSSGSSLGPSSSSLAHPSNSRLSGRSPAVTELENRLKTKVGQSKLEARRLGSASVEPSAKLRDLRLKMDLLEREARDLENMDFEEFQEKIPEPPAKSDRQADLQTLAALRKKLDSLQMDANKVIKVQNDLSKQDAMKKKRFEALDRLSKLQRYAEDLRISELQKSPNAGKSHSLDPKLQKSNSRSARLRGELDSIEALCKNLKDTLTSEKSVSNVGISSGGVGAAPAARVQAATAKSGSAAAQTQVPTAQQLLSKFEDRYSRGRKAQPRVLPAIADVPGPDREAAQPFLGELQRTVARRGAIDDEGADAAVRTGGAKTGSRHAAVHTRPAHAPSSTLPANPALQPTVKPASSRPAKLKRITSSQSDSHHHHHHHHHHRKDGKSRTKHISSHHHYVDGSVSVDSFDANVSSSRDSIGSHRTSAGSGGRLSTASTYTGEESIAETEQGVNGVSADGSRSGRVVSSSSTVENKVNARPNYNEVTVHTSGKISERRRGGEREYIGSEREDTGGIEKKHTGSMEEGNGSLEKDGGKSIESTEIAERPAYAASVHSSVSRSLSHTKSASRNSNTSQRQAGRNFEGDEGGEVNVRHESINYGSRRASKKLSVISMGSGRRSNVSSMMSGDDEMMSAEEYDDDDDDVEIESAEMASMERGSVRVRSVDVRDASSYKEGAESRDRDEADGSVDTTFMGSASRNVFKDNASQDDTCTESASKDISPIKRRHIPRRKKIASNIEVESSDFDTSEDVFSDAEESVSSRKKAFTGSPSKATLGKNLSNSVKLVKSVPAPPPLPPSLSPVVEQVEEMPERTFRQIVERHVEETQIDGEESEEEAGANKYESNAAGEEMSVKEVKVRVEITDTKHEINANKAVDEIGADDKTIDKLKSKDVEHPEAPKDAKEDKAVPIPPPPPPPPPLPPAFAAKSKSPVSPAAPPPPPLPTSLTSSAASSAASTPVPPPPPLPISSTPTPVPSPIMPVGPFDMLPRPKKKLKQLHWEKLEDTEDSFWANMGSEEIARRLLQSGVFDEIEVIFAAREAKKIAKRRKEEENKITFLKTDVSQQFGICLHSFYMLSDYNVVLKILHCDEEVLSKPALLEFLAKPELNEISVNLTKNFDPYSTDWQSGQPQKPDKDPAELARADRIYVELIYNLHHYWRSRMRALNAMLNYERDYDDLVHRLEQIDTALDGLEKSDTLRRVFDIILVVGNYMNDTSKQAMGFKLSSLQRLNFLKDDKNALSFLHYVERIIHKNYPELETFVQDLKPTIIASKISIEQIKKDCNIFVSTVKNIDSSLQNGNLSNPDKFHPEDKFLKVVLRRLPNARSKATLLDDRAKIILDRFDQTMRYFGEDPQSDEFTRNSFFSKFSDFLKSFKKAGEENRELEERNRLYEISMQRFNEQKQKQEKQEKQESKSGSSDMEKFLKQLRQTGPLRSEPTSAKIKEWAKKHSARKKQAESSSSAKSKSNEASDDEPAAELPQEDKEEENIRNRTHDLLMKISQQSKEGSSSLSSPLSASTGDLTFHLGDFKLSDRMKKRLQQASRSSSVTSLDMDSLSRSGSYYTSKTRLQSGSTPSLAEKSEDESANEANDTVTG</sequence>
<feature type="compositionally biased region" description="Basic and acidic residues" evidence="6">
    <location>
        <begin position="158"/>
        <end position="174"/>
    </location>
</feature>
<feature type="region of interest" description="Disordered" evidence="6">
    <location>
        <begin position="1140"/>
        <end position="1202"/>
    </location>
</feature>
<dbReference type="PANTHER" id="PTHR47102:SF2">
    <property type="entry name" value="PROTEIN BNI1"/>
    <property type="match status" value="1"/>
</dbReference>
<evidence type="ECO:0000256" key="2">
    <source>
        <dbReference type="ARBA" id="ARBA00004431"/>
    </source>
</evidence>
<feature type="compositionally biased region" description="Low complexity" evidence="6">
    <location>
        <begin position="1279"/>
        <end position="1292"/>
    </location>
</feature>
<dbReference type="PANTHER" id="PTHR47102">
    <property type="entry name" value="PROTEIN BNI1"/>
    <property type="match status" value="1"/>
</dbReference>
<proteinExistence type="inferred from homology"/>
<feature type="domain" description="FH2" evidence="8">
    <location>
        <begin position="1709"/>
        <end position="2124"/>
    </location>
</feature>
<dbReference type="GO" id="GO:0051016">
    <property type="term" value="P:barbed-end actin filament capping"/>
    <property type="evidence" value="ECO:0007669"/>
    <property type="project" value="TreeGrafter"/>
</dbReference>
<dbReference type="InterPro" id="IPR011989">
    <property type="entry name" value="ARM-like"/>
</dbReference>
<evidence type="ECO:0000256" key="6">
    <source>
        <dbReference type="SAM" id="MobiDB-lite"/>
    </source>
</evidence>
<evidence type="ECO:0000259" key="8">
    <source>
        <dbReference type="PROSITE" id="PS51444"/>
    </source>
</evidence>
<feature type="compositionally biased region" description="Basic and acidic residues" evidence="6">
    <location>
        <begin position="1220"/>
        <end position="1249"/>
    </location>
</feature>
<dbReference type="GO" id="GO:0003779">
    <property type="term" value="F:actin binding"/>
    <property type="evidence" value="ECO:0007669"/>
    <property type="project" value="InterPro"/>
</dbReference>
<feature type="domain" description="GBD/FH3" evidence="7">
    <location>
        <begin position="106"/>
        <end position="600"/>
    </location>
</feature>
<feature type="compositionally biased region" description="Acidic residues" evidence="6">
    <location>
        <begin position="1551"/>
        <end position="1562"/>
    </location>
</feature>
<feature type="region of interest" description="Disordered" evidence="6">
    <location>
        <begin position="1549"/>
        <end position="1577"/>
    </location>
</feature>